<dbReference type="FunFam" id="3.30.1490.20:FF:000018">
    <property type="entry name" value="Biotin carboxylase"/>
    <property type="match status" value="1"/>
</dbReference>
<dbReference type="EMBL" id="CP093351">
    <property type="protein sequence ID" value="WOH14641.1"/>
    <property type="molecule type" value="Genomic_DNA"/>
</dbReference>
<evidence type="ECO:0000256" key="3">
    <source>
        <dbReference type="ARBA" id="ARBA00013263"/>
    </source>
</evidence>
<evidence type="ECO:0000256" key="1">
    <source>
        <dbReference type="ARBA" id="ARBA00003761"/>
    </source>
</evidence>
<dbReference type="GO" id="GO:0046872">
    <property type="term" value="F:metal ion binding"/>
    <property type="evidence" value="ECO:0007669"/>
    <property type="project" value="InterPro"/>
</dbReference>
<reference evidence="6" key="2">
    <citation type="submission" date="2022-03" db="EMBL/GenBank/DDBJ databases">
        <title>Draft title - Genomic analysis of global carrot germplasm unveils the trajectory of domestication and the origin of high carotenoid orange carrot.</title>
        <authorList>
            <person name="Iorizzo M."/>
            <person name="Ellison S."/>
            <person name="Senalik D."/>
            <person name="Macko-Podgorni A."/>
            <person name="Grzebelus D."/>
            <person name="Bostan H."/>
            <person name="Rolling W."/>
            <person name="Curaba J."/>
            <person name="Simon P."/>
        </authorList>
    </citation>
    <scope>NUCLEOTIDE SEQUENCE</scope>
    <source>
        <tissue evidence="6">Leaf</tissue>
    </source>
</reference>
<dbReference type="PANTHER" id="PTHR48095">
    <property type="entry name" value="PYRUVATE CARBOXYLASE SUBUNIT A"/>
    <property type="match status" value="1"/>
</dbReference>
<comment type="catalytic activity">
    <reaction evidence="4">
        <text>N(6)-biotinyl-L-lysyl-[protein] + hydrogencarbonate + ATP = N(6)-carboxybiotinyl-L-lysyl-[protein] + ADP + phosphate + H(+)</text>
        <dbReference type="Rhea" id="RHEA:13501"/>
        <dbReference type="Rhea" id="RHEA-COMP:10505"/>
        <dbReference type="Rhea" id="RHEA-COMP:10506"/>
        <dbReference type="ChEBI" id="CHEBI:15378"/>
        <dbReference type="ChEBI" id="CHEBI:17544"/>
        <dbReference type="ChEBI" id="CHEBI:30616"/>
        <dbReference type="ChEBI" id="CHEBI:43474"/>
        <dbReference type="ChEBI" id="CHEBI:83144"/>
        <dbReference type="ChEBI" id="CHEBI:83145"/>
        <dbReference type="ChEBI" id="CHEBI:456216"/>
        <dbReference type="EC" id="6.3.4.14"/>
    </reaction>
</comment>
<dbReference type="PANTHER" id="PTHR48095:SF2">
    <property type="entry name" value="BIOTIN CARBOXYLASE, CHLOROPLASTIC"/>
    <property type="match status" value="1"/>
</dbReference>
<dbReference type="SUPFAM" id="SSF56059">
    <property type="entry name" value="Glutathione synthetase ATP-binding domain-like"/>
    <property type="match status" value="1"/>
</dbReference>
<comment type="function">
    <text evidence="1">This protein is a component of the acetyl coenzyme A carboxylase complex; first, biotin carboxylase catalyzes the carboxylation of the carrier protein and then the transcarboxylase transfers the carboxyl group to form malonyl-CoA.</text>
</comment>
<accession>A0A175YF42</accession>
<evidence type="ECO:0000313" key="7">
    <source>
        <dbReference type="Proteomes" id="UP000077755"/>
    </source>
</evidence>
<dbReference type="PROSITE" id="PS50975">
    <property type="entry name" value="ATP_GRASP"/>
    <property type="match status" value="1"/>
</dbReference>
<dbReference type="InterPro" id="IPR051602">
    <property type="entry name" value="ACC_Biotin_Carboxylase"/>
</dbReference>
<protein>
    <recommendedName>
        <fullName evidence="3">biotin carboxylase</fullName>
        <ecNumber evidence="3">6.3.4.14</ecNumber>
    </recommendedName>
</protein>
<evidence type="ECO:0000256" key="4">
    <source>
        <dbReference type="ARBA" id="ARBA00048600"/>
    </source>
</evidence>
<dbReference type="GO" id="GO:0004075">
    <property type="term" value="F:biotin carboxylase activity"/>
    <property type="evidence" value="ECO:0007669"/>
    <property type="project" value="UniProtKB-EC"/>
</dbReference>
<dbReference type="Gramene" id="KZM82037">
    <property type="protein sequence ID" value="KZM82037"/>
    <property type="gene ID" value="DCAR_029650"/>
</dbReference>
<organism evidence="6 7">
    <name type="scientific">Daucus carota subsp. sativus</name>
    <name type="common">Carrot</name>
    <dbReference type="NCBI Taxonomy" id="79200"/>
    <lineage>
        <taxon>Eukaryota</taxon>
        <taxon>Viridiplantae</taxon>
        <taxon>Streptophyta</taxon>
        <taxon>Embryophyta</taxon>
        <taxon>Tracheophyta</taxon>
        <taxon>Spermatophyta</taxon>
        <taxon>Magnoliopsida</taxon>
        <taxon>eudicotyledons</taxon>
        <taxon>Gunneridae</taxon>
        <taxon>Pentapetalae</taxon>
        <taxon>asterids</taxon>
        <taxon>campanulids</taxon>
        <taxon>Apiales</taxon>
        <taxon>Apiaceae</taxon>
        <taxon>Apioideae</taxon>
        <taxon>Scandiceae</taxon>
        <taxon>Daucinae</taxon>
        <taxon>Daucus</taxon>
        <taxon>Daucus sect. Daucus</taxon>
    </lineage>
</organism>
<keyword evidence="7" id="KW-1185">Reference proteome</keyword>
<gene>
    <name evidence="6" type="ORF">DCAR_0934161</name>
</gene>
<dbReference type="Pfam" id="PF02786">
    <property type="entry name" value="CPSase_L_D2"/>
    <property type="match status" value="1"/>
</dbReference>
<sequence length="160" mass="17597">MEGGRWVVSFFLLAEASVCLYLTPVSFYQYLTFAIYGQPGSIVCHGDKSTARDTMKNAGFTIVPGSDGLLQNTKEAIRLARDIGYPVMIKAEILVFATAGGGGRGMRLAKERDKFRKLLQAVESEASAAFGNDGVYLEKYIHNPMHIEVQNTLHILYLGT</sequence>
<proteinExistence type="predicted"/>
<comment type="pathway">
    <text evidence="2">Lipid metabolism; malonyl-CoA biosynthesis; malonyl-CoA from acetyl-CoA: step 1/1.</text>
</comment>
<dbReference type="InterPro" id="IPR011761">
    <property type="entry name" value="ATP-grasp"/>
</dbReference>
<evidence type="ECO:0000259" key="5">
    <source>
        <dbReference type="PROSITE" id="PS50975"/>
    </source>
</evidence>
<feature type="domain" description="ATP-grasp" evidence="5">
    <location>
        <begin position="52"/>
        <end position="150"/>
    </location>
</feature>
<dbReference type="AlphaFoldDB" id="A0A175YF42"/>
<evidence type="ECO:0000313" key="6">
    <source>
        <dbReference type="EMBL" id="WOH14641.1"/>
    </source>
</evidence>
<name>A0A175YF42_DAUCS</name>
<dbReference type="InterPro" id="IPR005479">
    <property type="entry name" value="CPAse_ATP-bd"/>
</dbReference>
<dbReference type="GO" id="GO:0005524">
    <property type="term" value="F:ATP binding"/>
    <property type="evidence" value="ECO:0007669"/>
    <property type="project" value="UniProtKB-UniRule"/>
</dbReference>
<reference evidence="6" key="1">
    <citation type="journal article" date="2016" name="Nat. Genet.">
        <title>A high-quality carrot genome assembly provides new insights into carotenoid accumulation and asterid genome evolution.</title>
        <authorList>
            <person name="Iorizzo M."/>
            <person name="Ellison S."/>
            <person name="Senalik D."/>
            <person name="Zeng P."/>
            <person name="Satapoomin P."/>
            <person name="Huang J."/>
            <person name="Bowman M."/>
            <person name="Iovene M."/>
            <person name="Sanseverino W."/>
            <person name="Cavagnaro P."/>
            <person name="Yildiz M."/>
            <person name="Macko-Podgorni A."/>
            <person name="Moranska E."/>
            <person name="Grzebelus E."/>
            <person name="Grzebelus D."/>
            <person name="Ashrafi H."/>
            <person name="Zheng Z."/>
            <person name="Cheng S."/>
            <person name="Spooner D."/>
            <person name="Van Deynze A."/>
            <person name="Simon P."/>
        </authorList>
    </citation>
    <scope>NUCLEOTIDE SEQUENCE</scope>
    <source>
        <tissue evidence="6">Leaf</tissue>
    </source>
</reference>
<dbReference type="EC" id="6.3.4.14" evidence="3"/>
<dbReference type="Proteomes" id="UP000077755">
    <property type="component" value="Chromosome 9"/>
</dbReference>
<dbReference type="Gene3D" id="3.30.470.20">
    <property type="entry name" value="ATP-grasp fold, B domain"/>
    <property type="match status" value="1"/>
</dbReference>
<evidence type="ECO:0000256" key="2">
    <source>
        <dbReference type="ARBA" id="ARBA00004956"/>
    </source>
</evidence>